<dbReference type="InterPro" id="IPR024176">
    <property type="entry name" value="Citrate_synthase_bac-typ"/>
</dbReference>
<evidence type="ECO:0000256" key="3">
    <source>
        <dbReference type="ARBA" id="ARBA00022532"/>
    </source>
</evidence>
<proteinExistence type="inferred from homology"/>
<protein>
    <recommendedName>
        <fullName evidence="6 7">Citrate synthase</fullName>
    </recommendedName>
</protein>
<keyword evidence="11" id="KW-0012">Acyltransferase</keyword>
<keyword evidence="3 9" id="KW-0816">Tricarboxylic acid cycle</keyword>
<dbReference type="NCBIfam" id="TIGR01798">
    <property type="entry name" value="cit_synth_I"/>
    <property type="match status" value="1"/>
</dbReference>
<dbReference type="PANTHER" id="PTHR42871:SF1">
    <property type="entry name" value="CITRATE SYNTHASE"/>
    <property type="match status" value="1"/>
</dbReference>
<feature type="active site" evidence="8">
    <location>
        <position position="347"/>
    </location>
</feature>
<evidence type="ECO:0000256" key="5">
    <source>
        <dbReference type="ARBA" id="ARBA00049288"/>
    </source>
</evidence>
<dbReference type="CDD" id="cd06114">
    <property type="entry name" value="EcCS_like"/>
    <property type="match status" value="1"/>
</dbReference>
<keyword evidence="12" id="KW-1185">Reference proteome</keyword>
<dbReference type="SUPFAM" id="SSF48256">
    <property type="entry name" value="Citrate synthase"/>
    <property type="match status" value="1"/>
</dbReference>
<dbReference type="InterPro" id="IPR016142">
    <property type="entry name" value="Citrate_synth-like_lrg_a-sub"/>
</dbReference>
<dbReference type="InterPro" id="IPR010953">
    <property type="entry name" value="Citrate_synthase_typ-I"/>
</dbReference>
<feature type="active site" evidence="8">
    <location>
        <position position="404"/>
    </location>
</feature>
<dbReference type="PANTHER" id="PTHR42871">
    <property type="entry name" value="CITRATE SYNTHASE"/>
    <property type="match status" value="1"/>
</dbReference>
<sequence length="471" mass="53033">MSLGPQKDCSATANSALNHPELPLATHHSGCHLFRLKRENTMSDKATLTLDGEQYDLPLVIGSEDEPAIDISSLRARTGYITLDPGYANTGSCQSSITYIDGEKGILRYRGIPIEQFANGPNFIEVVWLLICGHLPTTEEYTDFARDLTLHANLDEGMKSHFDSFPRTAPPMAVLSSMINTLSCFHPELLELEDTEQFRMAAARLISKIRTIAAYAYRHSTGQPYIYPDPHQRYVHNFLHMMFSQPYDQYVCDDLVRDALNLILILHADHEQNCSTSTVRMVASSGANLFTSCSAGVGALWGPLHGGANVAVMNMLEEIHKGNMTPEAYVNLAKDKESGVRLMGFGHRVYKDFDPRAKVLREVAERLFSQPGKKDPLLDIARKLEEIALQDPYFIERKLYPNVDFYSGIILRTIGIPTSMFTVIFAMGRLPGWIAHWWEQRRDANSRISRPRQIYTGNGLTDYVEMPSRKI</sequence>
<dbReference type="PROSITE" id="PS00480">
    <property type="entry name" value="CITRATE_SYNTHASE"/>
    <property type="match status" value="1"/>
</dbReference>
<dbReference type="AlphaFoldDB" id="G2DC33"/>
<dbReference type="EMBL" id="AFOC01000025">
    <property type="protein sequence ID" value="EGV51843.1"/>
    <property type="molecule type" value="Genomic_DNA"/>
</dbReference>
<comment type="caution">
    <text evidence="11">The sequence shown here is derived from an EMBL/GenBank/DDBJ whole genome shotgun (WGS) entry which is preliminary data.</text>
</comment>
<dbReference type="InterPro" id="IPR019810">
    <property type="entry name" value="Citrate_synthase_AS"/>
</dbReference>
<dbReference type="PIRSF" id="PIRSF001369">
    <property type="entry name" value="Citrate_synth"/>
    <property type="match status" value="1"/>
</dbReference>
<dbReference type="Gene3D" id="1.10.230.10">
    <property type="entry name" value="Cytochrome P450-Terp, domain 2"/>
    <property type="match status" value="1"/>
</dbReference>
<comment type="catalytic activity">
    <reaction evidence="5 9">
        <text>oxaloacetate + acetyl-CoA + H2O = citrate + CoA + H(+)</text>
        <dbReference type="Rhea" id="RHEA:16845"/>
        <dbReference type="ChEBI" id="CHEBI:15377"/>
        <dbReference type="ChEBI" id="CHEBI:15378"/>
        <dbReference type="ChEBI" id="CHEBI:16452"/>
        <dbReference type="ChEBI" id="CHEBI:16947"/>
        <dbReference type="ChEBI" id="CHEBI:57287"/>
        <dbReference type="ChEBI" id="CHEBI:57288"/>
        <dbReference type="EC" id="2.3.3.16"/>
    </reaction>
</comment>
<dbReference type="NCBIfam" id="NF004126">
    <property type="entry name" value="PRK05614.1"/>
    <property type="match status" value="1"/>
</dbReference>
<evidence type="ECO:0000256" key="10">
    <source>
        <dbReference type="RuleBase" id="RU003406"/>
    </source>
</evidence>
<dbReference type="PATRIC" id="fig|1048808.3.peg.1157"/>
<comment type="pathway">
    <text evidence="1 9">Carbohydrate metabolism; tricarboxylic acid cycle; isocitrate from oxaloacetate: step 1/2.</text>
</comment>
<evidence type="ECO:0000256" key="2">
    <source>
        <dbReference type="ARBA" id="ARBA00010566"/>
    </source>
</evidence>
<dbReference type="FunFam" id="1.10.230.10:FF:000002">
    <property type="entry name" value="Citrate synthase"/>
    <property type="match status" value="1"/>
</dbReference>
<evidence type="ECO:0000256" key="8">
    <source>
        <dbReference type="PIRSR" id="PIRSR001369-1"/>
    </source>
</evidence>
<gene>
    <name evidence="11" type="primary">gltA2</name>
    <name evidence="11" type="ORF">Rifp1Sym_ax00310</name>
</gene>
<dbReference type="Gene3D" id="1.10.580.10">
    <property type="entry name" value="Citrate Synthase, domain 1"/>
    <property type="match status" value="1"/>
</dbReference>
<dbReference type="Gene3D" id="2.20.28.60">
    <property type="match status" value="1"/>
</dbReference>
<dbReference type="Proteomes" id="UP000004491">
    <property type="component" value="Unassembled WGS sequence"/>
</dbReference>
<evidence type="ECO:0000313" key="12">
    <source>
        <dbReference type="Proteomes" id="UP000004491"/>
    </source>
</evidence>
<keyword evidence="4 7" id="KW-0808">Transferase</keyword>
<evidence type="ECO:0000313" key="11">
    <source>
        <dbReference type="EMBL" id="EGV51843.1"/>
    </source>
</evidence>
<reference evidence="11" key="1">
    <citation type="journal article" date="2011" name="ISME J.">
        <title>The endosymbionts of the deep-sea tubeworms Riftia pachyptila and Tevnia jerichonana share an identical physiology as revealed by proteogenomic analyses.</title>
        <authorList>
            <person name="Gardebrecht A."/>
            <person name="Markert S."/>
            <person name="Felbeck H."/>
            <person name="Thuermer A."/>
            <person name="Albrecht D."/>
            <person name="Wollherr A."/>
            <person name="Kabisch J."/>
            <person name="Lehmann R."/>
            <person name="Daniel R."/>
            <person name="Liesegang H."/>
            <person name="Hecker M."/>
            <person name="Sievert S.M."/>
            <person name="Schweder T."/>
        </authorList>
    </citation>
    <scope>NUCLEOTIDE SEQUENCE [LARGE SCALE GENOMIC DNA]</scope>
</reference>
<comment type="similarity">
    <text evidence="2 7 10">Belongs to the citrate synthase family.</text>
</comment>
<evidence type="ECO:0000256" key="6">
    <source>
        <dbReference type="NCBIfam" id="TIGR01798"/>
    </source>
</evidence>
<dbReference type="UniPathway" id="UPA00223">
    <property type="reaction ID" value="UER00717"/>
</dbReference>
<evidence type="ECO:0000256" key="7">
    <source>
        <dbReference type="PIRNR" id="PIRNR001369"/>
    </source>
</evidence>
<dbReference type="GO" id="GO:0036440">
    <property type="term" value="F:citrate synthase activity"/>
    <property type="evidence" value="ECO:0007669"/>
    <property type="project" value="UniProtKB-EC"/>
</dbReference>
<dbReference type="Pfam" id="PF00285">
    <property type="entry name" value="Citrate_synt"/>
    <property type="match status" value="1"/>
</dbReference>
<dbReference type="InterPro" id="IPR036969">
    <property type="entry name" value="Citrate_synthase_sf"/>
</dbReference>
<evidence type="ECO:0000256" key="1">
    <source>
        <dbReference type="ARBA" id="ARBA00004751"/>
    </source>
</evidence>
<dbReference type="GO" id="GO:0005737">
    <property type="term" value="C:cytoplasm"/>
    <property type="evidence" value="ECO:0007669"/>
    <property type="project" value="InterPro"/>
</dbReference>
<evidence type="ECO:0000256" key="9">
    <source>
        <dbReference type="RuleBase" id="RU003370"/>
    </source>
</evidence>
<dbReference type="PRINTS" id="PR00143">
    <property type="entry name" value="CITRTSNTHASE"/>
</dbReference>
<organism evidence="11 12">
    <name type="scientific">endosymbiont of Riftia pachyptila</name>
    <name type="common">vent Ph05</name>
    <dbReference type="NCBI Taxonomy" id="1048808"/>
    <lineage>
        <taxon>Bacteria</taxon>
        <taxon>Pseudomonadati</taxon>
        <taxon>Pseudomonadota</taxon>
        <taxon>Gammaproteobacteria</taxon>
        <taxon>sulfur-oxidizing symbionts</taxon>
    </lineage>
</organism>
<dbReference type="InterPro" id="IPR002020">
    <property type="entry name" value="Citrate_synthase"/>
</dbReference>
<evidence type="ECO:0000256" key="4">
    <source>
        <dbReference type="ARBA" id="ARBA00022679"/>
    </source>
</evidence>
<name>G2DC33_9GAMM</name>
<dbReference type="InterPro" id="IPR016143">
    <property type="entry name" value="Citrate_synth-like_sm_a-sub"/>
</dbReference>
<dbReference type="GO" id="GO:0006099">
    <property type="term" value="P:tricarboxylic acid cycle"/>
    <property type="evidence" value="ECO:0007669"/>
    <property type="project" value="UniProtKB-UniRule"/>
</dbReference>
<accession>G2DC33</accession>